<name>A0AAJ5D6C7_9RALS</name>
<proteinExistence type="predicted"/>
<sequence>MPHAPRHPNHRTTAPRACRDVAPLHASRYAARGAWHGHAGEPAPRKPDSVGAQTVFYLARGVAVLLAATALGLGAASEGAGPTSAPSSASSQTPAR</sequence>
<reference evidence="2 3" key="1">
    <citation type="submission" date="2018-06" db="EMBL/GenBank/DDBJ databases">
        <authorList>
            <consortium name="Pathogen Informatics"/>
            <person name="Doyle S."/>
        </authorList>
    </citation>
    <scope>NUCLEOTIDE SEQUENCE [LARGE SCALE GENOMIC DNA]</scope>
    <source>
        <strain evidence="2 3">NCTC10894</strain>
    </source>
</reference>
<evidence type="ECO:0000256" key="1">
    <source>
        <dbReference type="SAM" id="MobiDB-lite"/>
    </source>
</evidence>
<dbReference type="EMBL" id="UGVE01000002">
    <property type="protein sequence ID" value="SUE35464.1"/>
    <property type="molecule type" value="Genomic_DNA"/>
</dbReference>
<gene>
    <name evidence="2" type="ORF">NCTC10894_03478</name>
</gene>
<dbReference type="AlphaFoldDB" id="A0AAJ5D6C7"/>
<feature type="region of interest" description="Disordered" evidence="1">
    <location>
        <begin position="75"/>
        <end position="96"/>
    </location>
</feature>
<protein>
    <submittedName>
        <fullName evidence="2">Uncharacterized protein</fullName>
    </submittedName>
</protein>
<evidence type="ECO:0000313" key="2">
    <source>
        <dbReference type="EMBL" id="SUE35464.1"/>
    </source>
</evidence>
<organism evidence="2 3">
    <name type="scientific">Ralstonia mannitolilytica</name>
    <dbReference type="NCBI Taxonomy" id="105219"/>
    <lineage>
        <taxon>Bacteria</taxon>
        <taxon>Pseudomonadati</taxon>
        <taxon>Pseudomonadota</taxon>
        <taxon>Betaproteobacteria</taxon>
        <taxon>Burkholderiales</taxon>
        <taxon>Burkholderiaceae</taxon>
        <taxon>Ralstonia</taxon>
    </lineage>
</organism>
<comment type="caution">
    <text evidence="2">The sequence shown here is derived from an EMBL/GenBank/DDBJ whole genome shotgun (WGS) entry which is preliminary data.</text>
</comment>
<accession>A0AAJ5D6C7</accession>
<evidence type="ECO:0000313" key="3">
    <source>
        <dbReference type="Proteomes" id="UP000255008"/>
    </source>
</evidence>
<dbReference type="Proteomes" id="UP000255008">
    <property type="component" value="Unassembled WGS sequence"/>
</dbReference>